<accession>A0A9N9CEW8</accession>
<protein>
    <submittedName>
        <fullName evidence="1">8464_t:CDS:1</fullName>
    </submittedName>
</protein>
<organism evidence="1 2">
    <name type="scientific">Ambispora leptoticha</name>
    <dbReference type="NCBI Taxonomy" id="144679"/>
    <lineage>
        <taxon>Eukaryota</taxon>
        <taxon>Fungi</taxon>
        <taxon>Fungi incertae sedis</taxon>
        <taxon>Mucoromycota</taxon>
        <taxon>Glomeromycotina</taxon>
        <taxon>Glomeromycetes</taxon>
        <taxon>Archaeosporales</taxon>
        <taxon>Ambisporaceae</taxon>
        <taxon>Ambispora</taxon>
    </lineage>
</organism>
<feature type="non-terminal residue" evidence="1">
    <location>
        <position position="1"/>
    </location>
</feature>
<dbReference type="OrthoDB" id="442947at2759"/>
<reference evidence="1" key="1">
    <citation type="submission" date="2021-06" db="EMBL/GenBank/DDBJ databases">
        <authorList>
            <person name="Kallberg Y."/>
            <person name="Tangrot J."/>
            <person name="Rosling A."/>
        </authorList>
    </citation>
    <scope>NUCLEOTIDE SEQUENCE</scope>
    <source>
        <strain evidence="1">FL130A</strain>
    </source>
</reference>
<keyword evidence="2" id="KW-1185">Reference proteome</keyword>
<proteinExistence type="predicted"/>
<dbReference type="Proteomes" id="UP000789508">
    <property type="component" value="Unassembled WGS sequence"/>
</dbReference>
<dbReference type="AlphaFoldDB" id="A0A9N9CEW8"/>
<dbReference type="EMBL" id="CAJVPS010004006">
    <property type="protein sequence ID" value="CAG8597675.1"/>
    <property type="molecule type" value="Genomic_DNA"/>
</dbReference>
<name>A0A9N9CEW8_9GLOM</name>
<sequence length="232" mass="27205">HNAPRIREKIQLIKKKYGFHSRDKKIDSSKKFSISIYYDDKEDGAKRDRRKLKLHWFEKEGVWKVTNCVRGQRRLAILDVLSGSDAPDFRFLLKTCHNQPVNEKHEKVFADLQRDGLQLRDGMWFRMDDFKGKINVESIKQTIKKKRYINDKFQLSFLSVLDATNKKVIKEDTINLKNLYWKTFEETVGSDISEKPGIGVGPDKKSYPDPISNPVLRFEFFEQRPSSIHAGL</sequence>
<evidence type="ECO:0000313" key="2">
    <source>
        <dbReference type="Proteomes" id="UP000789508"/>
    </source>
</evidence>
<evidence type="ECO:0000313" key="1">
    <source>
        <dbReference type="EMBL" id="CAG8597675.1"/>
    </source>
</evidence>
<comment type="caution">
    <text evidence="1">The sequence shown here is derived from an EMBL/GenBank/DDBJ whole genome shotgun (WGS) entry which is preliminary data.</text>
</comment>
<gene>
    <name evidence="1" type="ORF">ALEPTO_LOCUS7994</name>
</gene>